<keyword evidence="1" id="KW-0812">Transmembrane</keyword>
<dbReference type="InterPro" id="IPR021359">
    <property type="entry name" value="DUF2812"/>
</dbReference>
<accession>A0A9D2KKZ6</accession>
<comment type="caution">
    <text evidence="2">The sequence shown here is derived from an EMBL/GenBank/DDBJ whole genome shotgun (WGS) entry which is preliminary data.</text>
</comment>
<protein>
    <submittedName>
        <fullName evidence="2">DUF2812 domain-containing protein</fullName>
    </submittedName>
</protein>
<evidence type="ECO:0000313" key="3">
    <source>
        <dbReference type="Proteomes" id="UP000824223"/>
    </source>
</evidence>
<sequence length="184" mass="21819">MKEEKKELRFFSIAAWKKEEAYLRMQHLTGWRFTGVTSAGVYHFKKCEPEDVIYQLDYNPDGLAHKDEYVEMFRDCGWEYLQDFAGYSYFRKPVSKMHGQEEIFCDDESRLDMIERVYRWRILPLTLLFLAGLLPSLLFNIFSASPYSEIFVFVLSVACIIYATVLCSLGYQYRKCRKNIKDTV</sequence>
<dbReference type="Proteomes" id="UP000824223">
    <property type="component" value="Unassembled WGS sequence"/>
</dbReference>
<keyword evidence="1" id="KW-1133">Transmembrane helix</keyword>
<reference evidence="2" key="1">
    <citation type="journal article" date="2021" name="PeerJ">
        <title>Extensive microbial diversity within the chicken gut microbiome revealed by metagenomics and culture.</title>
        <authorList>
            <person name="Gilroy R."/>
            <person name="Ravi A."/>
            <person name="Getino M."/>
            <person name="Pursley I."/>
            <person name="Horton D.L."/>
            <person name="Alikhan N.F."/>
            <person name="Baker D."/>
            <person name="Gharbi K."/>
            <person name="Hall N."/>
            <person name="Watson M."/>
            <person name="Adriaenssens E.M."/>
            <person name="Foster-Nyarko E."/>
            <person name="Jarju S."/>
            <person name="Secka A."/>
            <person name="Antonio M."/>
            <person name="Oren A."/>
            <person name="Chaudhuri R.R."/>
            <person name="La Ragione R."/>
            <person name="Hildebrand F."/>
            <person name="Pallen M.J."/>
        </authorList>
    </citation>
    <scope>NUCLEOTIDE SEQUENCE</scope>
    <source>
        <strain evidence="2">ChiSjej2B20-11307</strain>
    </source>
</reference>
<evidence type="ECO:0000313" key="2">
    <source>
        <dbReference type="EMBL" id="HJA07307.1"/>
    </source>
</evidence>
<dbReference type="Pfam" id="PF11193">
    <property type="entry name" value="DUF2812"/>
    <property type="match status" value="1"/>
</dbReference>
<reference evidence="2" key="2">
    <citation type="submission" date="2021-04" db="EMBL/GenBank/DDBJ databases">
        <authorList>
            <person name="Gilroy R."/>
        </authorList>
    </citation>
    <scope>NUCLEOTIDE SEQUENCE</scope>
    <source>
        <strain evidence="2">ChiSjej2B20-11307</strain>
    </source>
</reference>
<dbReference type="EMBL" id="DXAK01000045">
    <property type="protein sequence ID" value="HJA07307.1"/>
    <property type="molecule type" value="Genomic_DNA"/>
</dbReference>
<dbReference type="AlphaFoldDB" id="A0A9D2KKZ6"/>
<feature type="transmembrane region" description="Helical" evidence="1">
    <location>
        <begin position="150"/>
        <end position="171"/>
    </location>
</feature>
<feature type="transmembrane region" description="Helical" evidence="1">
    <location>
        <begin position="122"/>
        <end position="144"/>
    </location>
</feature>
<proteinExistence type="predicted"/>
<keyword evidence="1" id="KW-0472">Membrane</keyword>
<organism evidence="2 3">
    <name type="scientific">Candidatus Mediterraneibacter pullicola</name>
    <dbReference type="NCBI Taxonomy" id="2838682"/>
    <lineage>
        <taxon>Bacteria</taxon>
        <taxon>Bacillati</taxon>
        <taxon>Bacillota</taxon>
        <taxon>Clostridia</taxon>
        <taxon>Lachnospirales</taxon>
        <taxon>Lachnospiraceae</taxon>
        <taxon>Mediterraneibacter</taxon>
    </lineage>
</organism>
<name>A0A9D2KKZ6_9FIRM</name>
<gene>
    <name evidence="2" type="ORF">H9798_09240</name>
</gene>
<evidence type="ECO:0000256" key="1">
    <source>
        <dbReference type="SAM" id="Phobius"/>
    </source>
</evidence>